<evidence type="ECO:0000259" key="13">
    <source>
        <dbReference type="PROSITE" id="PS50110"/>
    </source>
</evidence>
<dbReference type="CDD" id="cd00082">
    <property type="entry name" value="HisKA"/>
    <property type="match status" value="1"/>
</dbReference>
<dbReference type="PRINTS" id="PR00344">
    <property type="entry name" value="BCTRLSENSOR"/>
</dbReference>
<evidence type="ECO:0000256" key="10">
    <source>
        <dbReference type="ARBA" id="ARBA00023012"/>
    </source>
</evidence>
<dbReference type="GO" id="GO:0005886">
    <property type="term" value="C:plasma membrane"/>
    <property type="evidence" value="ECO:0007669"/>
    <property type="project" value="UniProtKB-SubCell"/>
</dbReference>
<dbReference type="SUPFAM" id="SSF47384">
    <property type="entry name" value="Homodimeric domain of signal transducing histidine kinase"/>
    <property type="match status" value="1"/>
</dbReference>
<evidence type="ECO:0000256" key="5">
    <source>
        <dbReference type="ARBA" id="ARBA00022553"/>
    </source>
</evidence>
<protein>
    <recommendedName>
        <fullName evidence="3">histidine kinase</fullName>
        <ecNumber evidence="3">2.7.13.3</ecNumber>
    </recommendedName>
</protein>
<dbReference type="InterPro" id="IPR036097">
    <property type="entry name" value="HisK_dim/P_sf"/>
</dbReference>
<comment type="subcellular location">
    <subcellularLocation>
        <location evidence="2">Cell membrane</location>
        <topology evidence="2">Multi-pass membrane protein</topology>
    </subcellularLocation>
</comment>
<proteinExistence type="predicted"/>
<dbReference type="FunFam" id="3.30.565.10:FF:000010">
    <property type="entry name" value="Sensor histidine kinase RcsC"/>
    <property type="match status" value="1"/>
</dbReference>
<dbReference type="InterPro" id="IPR005467">
    <property type="entry name" value="His_kinase_dom"/>
</dbReference>
<dbReference type="SMART" id="SM00448">
    <property type="entry name" value="REC"/>
    <property type="match status" value="1"/>
</dbReference>
<dbReference type="InterPro" id="IPR029151">
    <property type="entry name" value="Sensor-like_sf"/>
</dbReference>
<dbReference type="GO" id="GO:0000155">
    <property type="term" value="F:phosphorelay sensor kinase activity"/>
    <property type="evidence" value="ECO:0007669"/>
    <property type="project" value="InterPro"/>
</dbReference>
<dbReference type="PROSITE" id="PS50110">
    <property type="entry name" value="RESPONSE_REGULATORY"/>
    <property type="match status" value="1"/>
</dbReference>
<keyword evidence="15" id="KW-1185">Reference proteome</keyword>
<evidence type="ECO:0000256" key="1">
    <source>
        <dbReference type="ARBA" id="ARBA00000085"/>
    </source>
</evidence>
<dbReference type="InterPro" id="IPR001789">
    <property type="entry name" value="Sig_transdc_resp-reg_receiver"/>
</dbReference>
<dbReference type="Pfam" id="PF00072">
    <property type="entry name" value="Response_reg"/>
    <property type="match status" value="1"/>
</dbReference>
<dbReference type="InterPro" id="IPR029150">
    <property type="entry name" value="dCache_3"/>
</dbReference>
<dbReference type="FunFam" id="1.10.287.130:FF:000001">
    <property type="entry name" value="Two-component sensor histidine kinase"/>
    <property type="match status" value="1"/>
</dbReference>
<keyword evidence="10" id="KW-0902">Two-component regulatory system</keyword>
<dbReference type="SUPFAM" id="SSF103190">
    <property type="entry name" value="Sensory domain-like"/>
    <property type="match status" value="1"/>
</dbReference>
<evidence type="ECO:0000256" key="7">
    <source>
        <dbReference type="ARBA" id="ARBA00022692"/>
    </source>
</evidence>
<dbReference type="InterPro" id="IPR011006">
    <property type="entry name" value="CheY-like_superfamily"/>
</dbReference>
<evidence type="ECO:0000259" key="12">
    <source>
        <dbReference type="PROSITE" id="PS50109"/>
    </source>
</evidence>
<feature type="domain" description="Response regulatory" evidence="13">
    <location>
        <begin position="629"/>
        <end position="746"/>
    </location>
</feature>
<dbReference type="Gene3D" id="1.10.287.130">
    <property type="match status" value="1"/>
</dbReference>
<evidence type="ECO:0000256" key="4">
    <source>
        <dbReference type="ARBA" id="ARBA00022475"/>
    </source>
</evidence>
<feature type="modified residue" description="4-aspartylphosphate" evidence="11">
    <location>
        <position position="678"/>
    </location>
</feature>
<dbReference type="Pfam" id="PF02518">
    <property type="entry name" value="HATPase_c"/>
    <property type="match status" value="1"/>
</dbReference>
<feature type="domain" description="Histidine kinase" evidence="12">
    <location>
        <begin position="390"/>
        <end position="611"/>
    </location>
</feature>
<dbReference type="Proteomes" id="UP000632498">
    <property type="component" value="Unassembled WGS sequence"/>
</dbReference>
<dbReference type="CDD" id="cd17546">
    <property type="entry name" value="REC_hyHK_CKI1_RcsC-like"/>
    <property type="match status" value="1"/>
</dbReference>
<dbReference type="InterPro" id="IPR003594">
    <property type="entry name" value="HATPase_dom"/>
</dbReference>
<keyword evidence="9" id="KW-1133">Transmembrane helix</keyword>
<name>A0A917BXF3_9PROT</name>
<keyword evidence="7" id="KW-0812">Transmembrane</keyword>
<dbReference type="CDD" id="cd16922">
    <property type="entry name" value="HATPase_EvgS-ArcB-TorS-like"/>
    <property type="match status" value="1"/>
</dbReference>
<keyword evidence="6" id="KW-0808">Transferase</keyword>
<gene>
    <name evidence="14" type="ORF">GCM10011332_14010</name>
</gene>
<reference evidence="14" key="1">
    <citation type="journal article" date="2014" name="Int. J. Syst. Evol. Microbiol.">
        <title>Complete genome sequence of Corynebacterium casei LMG S-19264T (=DSM 44701T), isolated from a smear-ripened cheese.</title>
        <authorList>
            <consortium name="US DOE Joint Genome Institute (JGI-PGF)"/>
            <person name="Walter F."/>
            <person name="Albersmeier A."/>
            <person name="Kalinowski J."/>
            <person name="Ruckert C."/>
        </authorList>
    </citation>
    <scope>NUCLEOTIDE SEQUENCE</scope>
    <source>
        <strain evidence="14">CGMCC 1.15254</strain>
    </source>
</reference>
<evidence type="ECO:0000313" key="15">
    <source>
        <dbReference type="Proteomes" id="UP000632498"/>
    </source>
</evidence>
<dbReference type="EC" id="2.7.13.3" evidence="3"/>
<evidence type="ECO:0000256" key="11">
    <source>
        <dbReference type="PROSITE-ProRule" id="PRU00169"/>
    </source>
</evidence>
<dbReference type="InterPro" id="IPR036890">
    <property type="entry name" value="HATPase_C_sf"/>
</dbReference>
<dbReference type="RefSeq" id="WP_188663205.1">
    <property type="nucleotide sequence ID" value="NZ_BMHV01000008.1"/>
</dbReference>
<keyword evidence="8" id="KW-0418">Kinase</keyword>
<dbReference type="EMBL" id="BMHV01000008">
    <property type="protein sequence ID" value="GGF61432.1"/>
    <property type="molecule type" value="Genomic_DNA"/>
</dbReference>
<keyword evidence="5 11" id="KW-0597">Phosphoprotein</keyword>
<organism evidence="14 15">
    <name type="scientific">Terasakiella brassicae</name>
    <dbReference type="NCBI Taxonomy" id="1634917"/>
    <lineage>
        <taxon>Bacteria</taxon>
        <taxon>Pseudomonadati</taxon>
        <taxon>Pseudomonadota</taxon>
        <taxon>Alphaproteobacteria</taxon>
        <taxon>Rhodospirillales</taxon>
        <taxon>Terasakiellaceae</taxon>
        <taxon>Terasakiella</taxon>
    </lineage>
</organism>
<dbReference type="PROSITE" id="PS50109">
    <property type="entry name" value="HIS_KIN"/>
    <property type="match status" value="1"/>
</dbReference>
<evidence type="ECO:0000256" key="8">
    <source>
        <dbReference type="ARBA" id="ARBA00022777"/>
    </source>
</evidence>
<dbReference type="Pfam" id="PF00512">
    <property type="entry name" value="HisKA"/>
    <property type="match status" value="1"/>
</dbReference>
<reference evidence="14" key="2">
    <citation type="submission" date="2020-09" db="EMBL/GenBank/DDBJ databases">
        <authorList>
            <person name="Sun Q."/>
            <person name="Zhou Y."/>
        </authorList>
    </citation>
    <scope>NUCLEOTIDE SEQUENCE</scope>
    <source>
        <strain evidence="14">CGMCC 1.15254</strain>
    </source>
</reference>
<evidence type="ECO:0000313" key="14">
    <source>
        <dbReference type="EMBL" id="GGF61432.1"/>
    </source>
</evidence>
<dbReference type="Pfam" id="PF14827">
    <property type="entry name" value="dCache_3"/>
    <property type="match status" value="1"/>
</dbReference>
<comment type="catalytic activity">
    <reaction evidence="1">
        <text>ATP + protein L-histidine = ADP + protein N-phospho-L-histidine.</text>
        <dbReference type="EC" id="2.7.13.3"/>
    </reaction>
</comment>
<dbReference type="SUPFAM" id="SSF55874">
    <property type="entry name" value="ATPase domain of HSP90 chaperone/DNA topoisomerase II/histidine kinase"/>
    <property type="match status" value="1"/>
</dbReference>
<dbReference type="AlphaFoldDB" id="A0A917BXF3"/>
<dbReference type="SMART" id="SM00387">
    <property type="entry name" value="HATPase_c"/>
    <property type="match status" value="1"/>
</dbReference>
<keyword evidence="9" id="KW-0472">Membrane</keyword>
<accession>A0A917BXF3</accession>
<sequence>MNLSNKKIFAFITVCIFVADALFVAINYYNDRENLEGDLNDQSEQYQTGFEVALTMTMVNMSQLATYVAHDPRIQKIFALAAESFQREEAQSDKMMSEKWRAALYEQVANSWAEMKKRFYVRQLHFHVPPDTSLLRVHRPEKWGDDLSPLRYMIVDVMKDQQPTQGFELGRVYAGIRGAVPVYGPSRFDEQGAFIGVLEAGTSFAEIVGTLQRQIGADIAVLLNGKRVSSVKWKTGTGGGHAETCACFIEATTSDRLSDILDQIAPKLLPPGDPFKLRTDIIILDDERYMLTRFGLRDYIGIRDQHDEPVGDILMWSKVEHKFDTLYQNTQTNIVYGVFGFLFIEILIFFGLRSVQAHLKDQVKRQAGEITILLEKTLAASRAKSEFLANISHELRTPMMGIKGGLELLKNNRSLDQEGRQNLQFLDNSANAMMSLVDDVLDLSKIEAGKMHIHVTPVQPYVQCRDICDVFRASALGKGLVLHFTSNVEENDWYMLDALRFRQVLSNLINNAIKFTEKGSVEVRLEIQKGDVCERLNVKVVDTGIGLSEEQIKRIFERFTQADGSTTKKYGGSGLGLAISQELANLLGGELTVQSEPEKGSCFAFSLPVERCEEPHASPNERSGLPPLHILLAEDNLINQKVLVAILTQYNHKVDLAENGKVAVQYAQKQQYDVILMDVHMPVMDGVATTQYIRDNEGCNQDSLIIAFTADAIHEHAKEFIQKGFDDVIVKPVKYDVLESKIKNALNKRRMQ</sequence>
<dbReference type="Gene3D" id="3.30.565.10">
    <property type="entry name" value="Histidine kinase-like ATPase, C-terminal domain"/>
    <property type="match status" value="1"/>
</dbReference>
<evidence type="ECO:0000256" key="9">
    <source>
        <dbReference type="ARBA" id="ARBA00022989"/>
    </source>
</evidence>
<dbReference type="SUPFAM" id="SSF52172">
    <property type="entry name" value="CheY-like"/>
    <property type="match status" value="1"/>
</dbReference>
<evidence type="ECO:0000256" key="6">
    <source>
        <dbReference type="ARBA" id="ARBA00022679"/>
    </source>
</evidence>
<dbReference type="InterPro" id="IPR003661">
    <property type="entry name" value="HisK_dim/P_dom"/>
</dbReference>
<dbReference type="Gene3D" id="3.40.50.2300">
    <property type="match status" value="1"/>
</dbReference>
<dbReference type="PANTHER" id="PTHR43047">
    <property type="entry name" value="TWO-COMPONENT HISTIDINE PROTEIN KINASE"/>
    <property type="match status" value="1"/>
</dbReference>
<dbReference type="SMART" id="SM00388">
    <property type="entry name" value="HisKA"/>
    <property type="match status" value="1"/>
</dbReference>
<dbReference type="InterPro" id="IPR004358">
    <property type="entry name" value="Sig_transdc_His_kin-like_C"/>
</dbReference>
<keyword evidence="4" id="KW-1003">Cell membrane</keyword>
<evidence type="ECO:0000256" key="3">
    <source>
        <dbReference type="ARBA" id="ARBA00012438"/>
    </source>
</evidence>
<dbReference type="PANTHER" id="PTHR43047:SF64">
    <property type="entry name" value="HISTIDINE KINASE CONTAINING CHEY-HOMOLOGOUS RECEIVER DOMAIN AND PAS DOMAIN-RELATED"/>
    <property type="match status" value="1"/>
</dbReference>
<evidence type="ECO:0000256" key="2">
    <source>
        <dbReference type="ARBA" id="ARBA00004651"/>
    </source>
</evidence>
<comment type="caution">
    <text evidence="14">The sequence shown here is derived from an EMBL/GenBank/DDBJ whole genome shotgun (WGS) entry which is preliminary data.</text>
</comment>